<dbReference type="Proteomes" id="UP000233766">
    <property type="component" value="Unassembled WGS sequence"/>
</dbReference>
<proteinExistence type="predicted"/>
<dbReference type="Pfam" id="PF22752">
    <property type="entry name" value="DUF488-N3i"/>
    <property type="match status" value="1"/>
</dbReference>
<gene>
    <name evidence="1" type="ORF">ATK86_5566</name>
</gene>
<dbReference type="PANTHER" id="PTHR36849:SF1">
    <property type="entry name" value="CYTOPLASMIC PROTEIN"/>
    <property type="match status" value="1"/>
</dbReference>
<protein>
    <submittedName>
        <fullName evidence="1">Uncharacterized protein YeaO (DUF488 family)</fullName>
    </submittedName>
</protein>
<reference evidence="1 2" key="1">
    <citation type="submission" date="2017-12" db="EMBL/GenBank/DDBJ databases">
        <title>Sequencing the genomes of 1000 Actinobacteria strains.</title>
        <authorList>
            <person name="Klenk H.-P."/>
        </authorList>
    </citation>
    <scope>NUCLEOTIDE SEQUENCE [LARGE SCALE GENOMIC DNA]</scope>
    <source>
        <strain evidence="1 2">DSM 44489</strain>
    </source>
</reference>
<sequence length="127" mass="14657">MTTRHIVRIRRVYDDPSPRDGTRVLVDRLWPRGVSKASAHLDEWCKQIAPSTELRQWYNHDPELFDEFARRYRAELNEPERAEALAHLRELADENDLTLLTGTKNPDISEAAVLTELLATAGRPPEQ</sequence>
<keyword evidence="2" id="KW-1185">Reference proteome</keyword>
<dbReference type="InterPro" id="IPR052552">
    <property type="entry name" value="YeaO-like"/>
</dbReference>
<dbReference type="EMBL" id="PJMW01000002">
    <property type="protein sequence ID" value="PKV81111.1"/>
    <property type="molecule type" value="Genomic_DNA"/>
</dbReference>
<comment type="caution">
    <text evidence="1">The sequence shown here is derived from an EMBL/GenBank/DDBJ whole genome shotgun (WGS) entry which is preliminary data.</text>
</comment>
<dbReference type="PANTHER" id="PTHR36849">
    <property type="entry name" value="CYTOPLASMIC PROTEIN-RELATED"/>
    <property type="match status" value="1"/>
</dbReference>
<evidence type="ECO:0000313" key="2">
    <source>
        <dbReference type="Proteomes" id="UP000233766"/>
    </source>
</evidence>
<dbReference type="AlphaFoldDB" id="A0A2N3VHL0"/>
<dbReference type="OrthoDB" id="9790745at2"/>
<accession>A0A2N3VHL0</accession>
<organism evidence="1 2">
    <name type="scientific">Nocardia fluminea</name>
    <dbReference type="NCBI Taxonomy" id="134984"/>
    <lineage>
        <taxon>Bacteria</taxon>
        <taxon>Bacillati</taxon>
        <taxon>Actinomycetota</taxon>
        <taxon>Actinomycetes</taxon>
        <taxon>Mycobacteriales</taxon>
        <taxon>Nocardiaceae</taxon>
        <taxon>Nocardia</taxon>
    </lineage>
</organism>
<evidence type="ECO:0000313" key="1">
    <source>
        <dbReference type="EMBL" id="PKV81111.1"/>
    </source>
</evidence>
<name>A0A2N3VHL0_9NOCA</name>